<reference evidence="5 6" key="1">
    <citation type="submission" date="2007-08" db="EMBL/GenBank/DDBJ databases">
        <title>Complete sequence of Thermotoga lettingae TMO.</title>
        <authorList>
            <consortium name="US DOE Joint Genome Institute"/>
            <person name="Copeland A."/>
            <person name="Lucas S."/>
            <person name="Lapidus A."/>
            <person name="Barry K."/>
            <person name="Glavina del Rio T."/>
            <person name="Dalin E."/>
            <person name="Tice H."/>
            <person name="Pitluck S."/>
            <person name="Foster B."/>
            <person name="Bruce D."/>
            <person name="Schmutz J."/>
            <person name="Larimer F."/>
            <person name="Land M."/>
            <person name="Hauser L."/>
            <person name="Kyrpides N."/>
            <person name="Mikhailova N."/>
            <person name="Nelson K."/>
            <person name="Gogarten J.P."/>
            <person name="Noll K."/>
            <person name="Richardson P."/>
        </authorList>
    </citation>
    <scope>NUCLEOTIDE SEQUENCE [LARGE SCALE GENOMIC DNA]</scope>
    <source>
        <strain evidence="6">ATCC BAA-301 / DSM 14385 / NBRC 107922 / TMO</strain>
    </source>
</reference>
<organism evidence="5 6">
    <name type="scientific">Pseudothermotoga lettingae (strain ATCC BAA-301 / DSM 14385 / NBRC 107922 / TMO)</name>
    <name type="common">Thermotoga lettingae</name>
    <dbReference type="NCBI Taxonomy" id="416591"/>
    <lineage>
        <taxon>Bacteria</taxon>
        <taxon>Thermotogati</taxon>
        <taxon>Thermotogota</taxon>
        <taxon>Thermotogae</taxon>
        <taxon>Thermotogales</taxon>
        <taxon>Thermotogaceae</taxon>
        <taxon>Pseudothermotoga</taxon>
    </lineage>
</organism>
<dbReference type="InterPro" id="IPR054170">
    <property type="entry name" value="RlmL_1st"/>
</dbReference>
<dbReference type="InterPro" id="IPR000241">
    <property type="entry name" value="RlmKL-like_Mtase"/>
</dbReference>
<dbReference type="EMBL" id="CP000812">
    <property type="protein sequence ID" value="ABV33046.1"/>
    <property type="molecule type" value="Genomic_DNA"/>
</dbReference>
<dbReference type="eggNOG" id="COG0116">
    <property type="taxonomic scope" value="Bacteria"/>
</dbReference>
<dbReference type="Gene3D" id="3.30.2130.30">
    <property type="match status" value="1"/>
</dbReference>
<proteinExistence type="predicted"/>
<dbReference type="PANTHER" id="PTHR47313">
    <property type="entry name" value="RIBOSOMAL RNA LARGE SUBUNIT METHYLTRANSFERASE K/L"/>
    <property type="match status" value="1"/>
</dbReference>
<dbReference type="Gene3D" id="3.40.50.150">
    <property type="entry name" value="Vaccinia Virus protein VP39"/>
    <property type="match status" value="1"/>
</dbReference>
<dbReference type="STRING" id="416591.Tlet_0479"/>
<keyword evidence="2" id="KW-0808">Transferase</keyword>
<gene>
    <name evidence="5" type="ordered locus">Tlet_0479</name>
</gene>
<feature type="domain" description="RlmL ferredoxin-like" evidence="4">
    <location>
        <begin position="2"/>
        <end position="57"/>
    </location>
</feature>
<name>A8F4G2_PSELT</name>
<dbReference type="Pfam" id="PF22020">
    <property type="entry name" value="RlmL_1st"/>
    <property type="match status" value="1"/>
</dbReference>
<sequence>MELVVLCSAGLEKAPCIELKKLGFKIKTTTSGHVHFDGHLIDIPKLNLYLKSADRVMINVTDFPSETFDELFEGTFSANWNELVHKRGTIVVEKVKITNSKLSAKGAVASIVKKAIYSKIKSDNQPDGIIYPMYIYIKNNFVSLMLDTTGKNSLSKRGYRMKTSSAPLRETIAAALILISGWDQEVPLIDPFCGSGTIAIEAARIALQMQNNKRSFSFENWPLFKDLKPSIVNQHECKRTVAIGYDKNPDILQVANENAIRAGVKKYVRFHCSDFEKLPIFHEKLHIVTNPPFGLRMREGNASFYRKLSKLRKIFPDARLCLITPREDLQKMISIELQRKFRFQNSGLWTWCYIF</sequence>
<evidence type="ECO:0000256" key="1">
    <source>
        <dbReference type="ARBA" id="ARBA00022603"/>
    </source>
</evidence>
<reference evidence="5 6" key="2">
    <citation type="journal article" date="2009" name="Proc. Natl. Acad. Sci. U.S.A.">
        <title>On the chimeric nature, thermophilic origin, and phylogenetic placement of the Thermotogales.</title>
        <authorList>
            <person name="Zhaxybayeva O."/>
            <person name="Swithers K.S."/>
            <person name="Lapierre P."/>
            <person name="Fournier G.P."/>
            <person name="Bickhart D.M."/>
            <person name="DeBoy R.T."/>
            <person name="Nelson K.E."/>
            <person name="Nesbo C.L."/>
            <person name="Doolittle W.F."/>
            <person name="Gogarten J.P."/>
            <person name="Noll K.M."/>
        </authorList>
    </citation>
    <scope>NUCLEOTIDE SEQUENCE [LARGE SCALE GENOMIC DNA]</scope>
    <source>
        <strain evidence="6">ATCC BAA-301 / DSM 14385 / NBRC 107922 / TMO</strain>
    </source>
</reference>
<dbReference type="AlphaFoldDB" id="A8F4G2"/>
<dbReference type="CDD" id="cd11715">
    <property type="entry name" value="THUMP_AdoMetMT"/>
    <property type="match status" value="1"/>
</dbReference>
<dbReference type="GO" id="GO:0070043">
    <property type="term" value="F:rRNA (guanine-N7-)-methyltransferase activity"/>
    <property type="evidence" value="ECO:0007669"/>
    <property type="project" value="TreeGrafter"/>
</dbReference>
<dbReference type="PROSITE" id="PS01261">
    <property type="entry name" value="UPF0020"/>
    <property type="match status" value="1"/>
</dbReference>
<dbReference type="SUPFAM" id="SSF53335">
    <property type="entry name" value="S-adenosyl-L-methionine-dependent methyltransferases"/>
    <property type="match status" value="1"/>
</dbReference>
<dbReference type="Pfam" id="PF01170">
    <property type="entry name" value="UPF0020"/>
    <property type="match status" value="1"/>
</dbReference>
<dbReference type="HOGENOM" id="CLU_032119_3_1_0"/>
<keyword evidence="1 5" id="KW-0489">Methyltransferase</keyword>
<dbReference type="CDD" id="cd02440">
    <property type="entry name" value="AdoMet_MTases"/>
    <property type="match status" value="1"/>
</dbReference>
<dbReference type="PANTHER" id="PTHR47313:SF1">
    <property type="entry name" value="RIBOSOMAL RNA LARGE SUBUNIT METHYLTRANSFERASE K_L"/>
    <property type="match status" value="1"/>
</dbReference>
<evidence type="ECO:0000313" key="5">
    <source>
        <dbReference type="EMBL" id="ABV33046.1"/>
    </source>
</evidence>
<protein>
    <submittedName>
        <fullName evidence="5">Putative RNA methylase</fullName>
    </submittedName>
</protein>
<evidence type="ECO:0000313" key="6">
    <source>
        <dbReference type="Proteomes" id="UP000002016"/>
    </source>
</evidence>
<accession>A8F4G2</accession>
<feature type="domain" description="Ribosomal RNA large subunit methyltransferase K/L-like methyltransferase" evidence="3">
    <location>
        <begin position="157"/>
        <end position="336"/>
    </location>
</feature>
<evidence type="ECO:0000256" key="2">
    <source>
        <dbReference type="ARBA" id="ARBA00022679"/>
    </source>
</evidence>
<keyword evidence="6" id="KW-1185">Reference proteome</keyword>
<dbReference type="Proteomes" id="UP000002016">
    <property type="component" value="Chromosome"/>
</dbReference>
<dbReference type="RefSeq" id="WP_012002527.1">
    <property type="nucleotide sequence ID" value="NC_009828.1"/>
</dbReference>
<dbReference type="OrthoDB" id="9809404at2"/>
<evidence type="ECO:0000259" key="3">
    <source>
        <dbReference type="Pfam" id="PF01170"/>
    </source>
</evidence>
<dbReference type="KEGG" id="tle:Tlet_0479"/>
<dbReference type="GO" id="GO:0008990">
    <property type="term" value="F:rRNA (guanine-N2-)-methyltransferase activity"/>
    <property type="evidence" value="ECO:0007669"/>
    <property type="project" value="TreeGrafter"/>
</dbReference>
<evidence type="ECO:0000259" key="4">
    <source>
        <dbReference type="Pfam" id="PF22020"/>
    </source>
</evidence>
<dbReference type="InterPro" id="IPR029063">
    <property type="entry name" value="SAM-dependent_MTases_sf"/>
</dbReference>
<dbReference type="InterPro" id="IPR053943">
    <property type="entry name" value="RlmKL-like_Mtase_CS"/>
</dbReference>